<keyword evidence="1" id="KW-0812">Transmembrane</keyword>
<evidence type="ECO:0000313" key="2">
    <source>
        <dbReference type="EMBL" id="VFQ44391.1"/>
    </source>
</evidence>
<sequence length="116" mass="13066">MEGFNPTQKEELKELLDESLKAAQTNACGCLISEEMKREMPHVEQSFRAIGEGKLERGVERFRANNEMITQFRQNKKDTVKALVRWAGIGLAFFTVWALWRGFAAKIASINTGGGM</sequence>
<evidence type="ECO:0000256" key="1">
    <source>
        <dbReference type="SAM" id="Phobius"/>
    </source>
</evidence>
<dbReference type="AlphaFoldDB" id="A0A4U8YL42"/>
<evidence type="ECO:0000313" key="3">
    <source>
        <dbReference type="Proteomes" id="UP000507962"/>
    </source>
</evidence>
<proteinExistence type="predicted"/>
<keyword evidence="1" id="KW-1133">Transmembrane helix</keyword>
<keyword evidence="1" id="KW-0472">Membrane</keyword>
<gene>
    <name evidence="2" type="ORF">MSL71_20400</name>
</gene>
<accession>A0A4U8YL42</accession>
<feature type="transmembrane region" description="Helical" evidence="1">
    <location>
        <begin position="82"/>
        <end position="100"/>
    </location>
</feature>
<keyword evidence="3" id="KW-1185">Reference proteome</keyword>
<name>A0A4U8YL42_9BACT</name>
<dbReference type="EMBL" id="CAADHO010000003">
    <property type="protein sequence ID" value="VFQ44391.1"/>
    <property type="molecule type" value="Genomic_DNA"/>
</dbReference>
<reference evidence="2 3" key="1">
    <citation type="submission" date="2019-03" db="EMBL/GenBank/DDBJ databases">
        <authorList>
            <person name="Nijsse B."/>
        </authorList>
    </citation>
    <scope>NUCLEOTIDE SEQUENCE [LARGE SCALE GENOMIC DNA]</scope>
    <source>
        <strain evidence="2">Desulfoluna butyratoxydans MSL71</strain>
    </source>
</reference>
<dbReference type="RefSeq" id="WP_180139794.1">
    <property type="nucleotide sequence ID" value="NZ_CAADHO010000003.1"/>
</dbReference>
<protein>
    <submittedName>
        <fullName evidence="2">Uncharacterized protein</fullName>
    </submittedName>
</protein>
<organism evidence="2 3">
    <name type="scientific">Desulfoluna butyratoxydans</name>
    <dbReference type="NCBI Taxonomy" id="231438"/>
    <lineage>
        <taxon>Bacteria</taxon>
        <taxon>Pseudomonadati</taxon>
        <taxon>Thermodesulfobacteriota</taxon>
        <taxon>Desulfobacteria</taxon>
        <taxon>Desulfobacterales</taxon>
        <taxon>Desulfolunaceae</taxon>
        <taxon>Desulfoluna</taxon>
    </lineage>
</organism>
<dbReference type="Proteomes" id="UP000507962">
    <property type="component" value="Unassembled WGS sequence"/>
</dbReference>